<dbReference type="InterPro" id="IPR036383">
    <property type="entry name" value="TSP1_rpt_sf"/>
</dbReference>
<dbReference type="FunFam" id="2.20.100.10:FF:000005">
    <property type="entry name" value="ADAM metallopeptidase with thrombospondin type 1 motif 9"/>
    <property type="match status" value="2"/>
</dbReference>
<feature type="chain" id="PRO_5006145220" evidence="6">
    <location>
        <begin position="34"/>
        <end position="663"/>
    </location>
</feature>
<name>A0A0P7XCD5_SCLFO</name>
<dbReference type="GO" id="GO:0031012">
    <property type="term" value="C:extracellular matrix"/>
    <property type="evidence" value="ECO:0007669"/>
    <property type="project" value="TreeGrafter"/>
</dbReference>
<evidence type="ECO:0000256" key="6">
    <source>
        <dbReference type="SAM" id="SignalP"/>
    </source>
</evidence>
<dbReference type="Pfam" id="PF08686">
    <property type="entry name" value="PLAC"/>
    <property type="match status" value="1"/>
</dbReference>
<proteinExistence type="predicted"/>
<dbReference type="InterPro" id="IPR010909">
    <property type="entry name" value="PLAC"/>
</dbReference>
<dbReference type="AlphaFoldDB" id="A0A0P7XCD5"/>
<dbReference type="Gene3D" id="2.20.100.10">
    <property type="entry name" value="Thrombospondin type-1 (TSP1) repeat"/>
    <property type="match status" value="5"/>
</dbReference>
<protein>
    <submittedName>
        <fullName evidence="8">Thrombospondin type-1 domain-containing protein 4-like</fullName>
    </submittedName>
</protein>
<dbReference type="Gene3D" id="2.60.120.830">
    <property type="match status" value="1"/>
</dbReference>
<dbReference type="STRING" id="113540.ENSSFOP00015013715"/>
<evidence type="ECO:0000256" key="1">
    <source>
        <dbReference type="ARBA" id="ARBA00004498"/>
    </source>
</evidence>
<evidence type="ECO:0000256" key="4">
    <source>
        <dbReference type="ARBA" id="ARBA00022729"/>
    </source>
</evidence>
<dbReference type="PANTHER" id="PTHR13723">
    <property type="entry name" value="ADAMTS A DISINTEGRIN AND METALLOPROTEASE WITH THROMBOSPONDIN MOTIFS PROTEASE"/>
    <property type="match status" value="1"/>
</dbReference>
<dbReference type="Pfam" id="PF05986">
    <property type="entry name" value="ADAMTS_spacer1"/>
    <property type="match status" value="1"/>
</dbReference>
<dbReference type="InterPro" id="IPR010294">
    <property type="entry name" value="ADAMTS_spacer1"/>
</dbReference>
<feature type="signal peptide" evidence="6">
    <location>
        <begin position="1"/>
        <end position="33"/>
    </location>
</feature>
<dbReference type="GO" id="GO:0006508">
    <property type="term" value="P:proteolysis"/>
    <property type="evidence" value="ECO:0007669"/>
    <property type="project" value="TreeGrafter"/>
</dbReference>
<accession>A0A0P7XCD5</accession>
<dbReference type="PANTHER" id="PTHR13723:SF316">
    <property type="entry name" value="LONELY HEART, ISOFORM A"/>
    <property type="match status" value="1"/>
</dbReference>
<dbReference type="InterPro" id="IPR000884">
    <property type="entry name" value="TSP1_rpt"/>
</dbReference>
<dbReference type="FunFam" id="2.60.120.830:FF:000001">
    <property type="entry name" value="A disintegrin and metalloproteinase with thrombospondin motifs 1"/>
    <property type="match status" value="1"/>
</dbReference>
<gene>
    <name evidence="8" type="ORF">Z043_108195</name>
</gene>
<organism evidence="8 9">
    <name type="scientific">Scleropages formosus</name>
    <name type="common">Asian bonytongue</name>
    <name type="synonym">Osteoglossum formosum</name>
    <dbReference type="NCBI Taxonomy" id="113540"/>
    <lineage>
        <taxon>Eukaryota</taxon>
        <taxon>Metazoa</taxon>
        <taxon>Chordata</taxon>
        <taxon>Craniata</taxon>
        <taxon>Vertebrata</taxon>
        <taxon>Euteleostomi</taxon>
        <taxon>Actinopterygii</taxon>
        <taxon>Neopterygii</taxon>
        <taxon>Teleostei</taxon>
        <taxon>Osteoglossocephala</taxon>
        <taxon>Osteoglossomorpha</taxon>
        <taxon>Osteoglossiformes</taxon>
        <taxon>Osteoglossidae</taxon>
        <taxon>Scleropages</taxon>
    </lineage>
</organism>
<evidence type="ECO:0000256" key="5">
    <source>
        <dbReference type="ARBA" id="ARBA00022737"/>
    </source>
</evidence>
<evidence type="ECO:0000313" key="8">
    <source>
        <dbReference type="EMBL" id="KPP72781.1"/>
    </source>
</evidence>
<comment type="caution">
    <text evidence="8">The sequence shown here is derived from an EMBL/GenBank/DDBJ whole genome shotgun (WGS) entry which is preliminary data.</text>
</comment>
<sequence>MDPRRPVPFSPAVVHLFAALILSFSSLPSEALAQEPGGRSPPGEAIGCEGQQVDICGVCAGDGSSCEVVSGTFSRSILSMGYHRILEIPIGAQELKIQETVKSSNYLAIRTSTGESVINGNWVIDRPGIFYAAGTTLTYRRPNEIRSKTGESITAPGPTQQELHIYMIYQQPNPSIYYEYVLPRANIPDSEETPGPDIRPIEPLGLYPLEEQGFVHPDASGKENSIGGVHSNHVLSETSPPTADGPSGKLYPGLLPPYIWSATGTTPCSATCGTGRRHVVFGCVEQLTLTPAPADFCEPTQLPGPREEHCHTQPCPAFWDVGEWSECSKTCGPGFQNRQVLCRRPLGNQSTGVVGPEQCGHLESPETIVSCQLKICSEWQIRSEWTSCSVPCGVGQRTREVLCVDNLGDVVMDEECNMKLRPPDVENCDMGPCARSWFFSPWSERCSADCGEGRRSRSVVCLTNYISSLPLDGCGDEVPDESSLCDIGPCHHKFEWYTGQWGQCSAECGNGTQTRSVVCMLHSDGHLDVASPSNCSHLPRPTSTQPCFLKRCGATWYVTEWSACSRSCDGGYRVREVRCLADDKTISIGCDPTLVPKEREECNMQACIPEIDENCRDMYYNCNVVVQARLCVYSYYRRACCVSCTRVSRRESQLRRRESEMVT</sequence>
<dbReference type="EMBL" id="JARO02002388">
    <property type="protein sequence ID" value="KPP72781.1"/>
    <property type="molecule type" value="Genomic_DNA"/>
</dbReference>
<dbReference type="Proteomes" id="UP000034805">
    <property type="component" value="Unassembled WGS sequence"/>
</dbReference>
<comment type="subcellular location">
    <subcellularLocation>
        <location evidence="1">Secreted</location>
        <location evidence="1">Extracellular space</location>
        <location evidence="1">Extracellular matrix</location>
    </subcellularLocation>
</comment>
<dbReference type="GO" id="GO:0030198">
    <property type="term" value="P:extracellular matrix organization"/>
    <property type="evidence" value="ECO:0007669"/>
    <property type="project" value="TreeGrafter"/>
</dbReference>
<keyword evidence="3" id="KW-0272">Extracellular matrix</keyword>
<keyword evidence="5" id="KW-0677">Repeat</keyword>
<evidence type="ECO:0000256" key="2">
    <source>
        <dbReference type="ARBA" id="ARBA00022525"/>
    </source>
</evidence>
<evidence type="ECO:0000256" key="3">
    <source>
        <dbReference type="ARBA" id="ARBA00022530"/>
    </source>
</evidence>
<dbReference type="PROSITE" id="PS50092">
    <property type="entry name" value="TSP1"/>
    <property type="match status" value="5"/>
</dbReference>
<dbReference type="SUPFAM" id="SSF82895">
    <property type="entry name" value="TSP-1 type 1 repeat"/>
    <property type="match status" value="6"/>
</dbReference>
<evidence type="ECO:0000259" key="7">
    <source>
        <dbReference type="PROSITE" id="PS50900"/>
    </source>
</evidence>
<dbReference type="InterPro" id="IPR050439">
    <property type="entry name" value="ADAMTS_ADAMTS-like"/>
</dbReference>
<keyword evidence="4 6" id="KW-0732">Signal</keyword>
<dbReference type="SMART" id="SM00209">
    <property type="entry name" value="TSP1"/>
    <property type="match status" value="6"/>
</dbReference>
<dbReference type="GO" id="GO:0004222">
    <property type="term" value="F:metalloendopeptidase activity"/>
    <property type="evidence" value="ECO:0007669"/>
    <property type="project" value="TreeGrafter"/>
</dbReference>
<dbReference type="FunFam" id="2.20.100.10:FF:000039">
    <property type="entry name" value="thrombospondin type-1 domain-containing protein 4"/>
    <property type="match status" value="1"/>
</dbReference>
<dbReference type="PROSITE" id="PS50900">
    <property type="entry name" value="PLAC"/>
    <property type="match status" value="1"/>
</dbReference>
<dbReference type="Pfam" id="PF19030">
    <property type="entry name" value="TSP1_ADAMTS"/>
    <property type="match status" value="6"/>
</dbReference>
<evidence type="ECO:0000313" key="9">
    <source>
        <dbReference type="Proteomes" id="UP000034805"/>
    </source>
</evidence>
<feature type="domain" description="PLAC" evidence="7">
    <location>
        <begin position="611"/>
        <end position="648"/>
    </location>
</feature>
<keyword evidence="2" id="KW-0964">Secreted</keyword>
<reference evidence="8 9" key="1">
    <citation type="submission" date="2015-08" db="EMBL/GenBank/DDBJ databases">
        <title>The genome of the Asian arowana (Scleropages formosus).</title>
        <authorList>
            <person name="Tan M.H."/>
            <person name="Gan H.M."/>
            <person name="Croft L.J."/>
            <person name="Austin C.M."/>
        </authorList>
    </citation>
    <scope>NUCLEOTIDE SEQUENCE [LARGE SCALE GENOMIC DNA]</scope>
    <source>
        <strain evidence="8">Aro1</strain>
    </source>
</reference>